<organism evidence="8 9">
    <name type="scientific">Clostridium cibarium</name>
    <dbReference type="NCBI Taxonomy" id="2762247"/>
    <lineage>
        <taxon>Bacteria</taxon>
        <taxon>Bacillati</taxon>
        <taxon>Bacillota</taxon>
        <taxon>Clostridia</taxon>
        <taxon>Eubacteriales</taxon>
        <taxon>Clostridiaceae</taxon>
        <taxon>Clostridium</taxon>
    </lineage>
</organism>
<keyword evidence="2 5" id="KW-0694">RNA-binding</keyword>
<dbReference type="InterPro" id="IPR020056">
    <property type="entry name" value="Rbsml_bL25/Gln-tRNA_synth_N"/>
</dbReference>
<evidence type="ECO:0000313" key="8">
    <source>
        <dbReference type="EMBL" id="MBD7910905.1"/>
    </source>
</evidence>
<comment type="similarity">
    <text evidence="5">Belongs to the bacterial ribosomal protein bL25 family. CTC subfamily.</text>
</comment>
<dbReference type="InterPro" id="IPR020930">
    <property type="entry name" value="Ribosomal_uL5_bac-type"/>
</dbReference>
<evidence type="ECO:0000259" key="6">
    <source>
        <dbReference type="Pfam" id="PF01386"/>
    </source>
</evidence>
<evidence type="ECO:0000256" key="3">
    <source>
        <dbReference type="ARBA" id="ARBA00022980"/>
    </source>
</evidence>
<keyword evidence="1 5" id="KW-0699">rRNA-binding</keyword>
<feature type="domain" description="Large ribosomal subunit protein bL25 beta" evidence="7">
    <location>
        <begin position="99"/>
        <end position="175"/>
    </location>
</feature>
<evidence type="ECO:0000259" key="7">
    <source>
        <dbReference type="Pfam" id="PF14693"/>
    </source>
</evidence>
<comment type="caution">
    <text evidence="8">The sequence shown here is derived from an EMBL/GenBank/DDBJ whole genome shotgun (WGS) entry which is preliminary data.</text>
</comment>
<dbReference type="NCBIfam" id="TIGR00731">
    <property type="entry name" value="bL25_bact_ctc"/>
    <property type="match status" value="1"/>
</dbReference>
<evidence type="ECO:0000256" key="4">
    <source>
        <dbReference type="ARBA" id="ARBA00023274"/>
    </source>
</evidence>
<dbReference type="SUPFAM" id="SSF50715">
    <property type="entry name" value="Ribosomal protein L25-like"/>
    <property type="match status" value="1"/>
</dbReference>
<evidence type="ECO:0000256" key="1">
    <source>
        <dbReference type="ARBA" id="ARBA00022730"/>
    </source>
</evidence>
<feature type="domain" description="Large ribosomal subunit protein bL25 L25" evidence="6">
    <location>
        <begin position="7"/>
        <end position="90"/>
    </location>
</feature>
<accession>A0ABR8PRV0</accession>
<dbReference type="CDD" id="cd00495">
    <property type="entry name" value="Ribosomal_L25_TL5_CTC"/>
    <property type="match status" value="1"/>
</dbReference>
<proteinExistence type="inferred from homology"/>
<dbReference type="InterPro" id="IPR037121">
    <property type="entry name" value="Ribosomal_bL25_C"/>
</dbReference>
<dbReference type="GO" id="GO:0005840">
    <property type="term" value="C:ribosome"/>
    <property type="evidence" value="ECO:0007669"/>
    <property type="project" value="UniProtKB-KW"/>
</dbReference>
<keyword evidence="3 5" id="KW-0689">Ribosomal protein</keyword>
<dbReference type="Gene3D" id="2.170.120.20">
    <property type="entry name" value="Ribosomal protein L25, beta domain"/>
    <property type="match status" value="1"/>
</dbReference>
<comment type="subunit">
    <text evidence="5">Part of the 50S ribosomal subunit; part of the 5S rRNA/L5/L18/L25 subcomplex. Contacts the 5S rRNA. Binds to the 5S rRNA independently of L5 and L18.</text>
</comment>
<dbReference type="Pfam" id="PF14693">
    <property type="entry name" value="Ribosomal_TL5_C"/>
    <property type="match status" value="1"/>
</dbReference>
<evidence type="ECO:0000313" key="9">
    <source>
        <dbReference type="Proteomes" id="UP000627781"/>
    </source>
</evidence>
<dbReference type="Pfam" id="PF01386">
    <property type="entry name" value="Ribosomal_L25p"/>
    <property type="match status" value="1"/>
</dbReference>
<dbReference type="PANTHER" id="PTHR33284:SF1">
    <property type="entry name" value="RIBOSOMAL PROTEIN L25_GLN-TRNA SYNTHETASE, ANTI-CODON-BINDING DOMAIN-CONTAINING PROTEIN"/>
    <property type="match status" value="1"/>
</dbReference>
<dbReference type="HAMAP" id="MF_01334">
    <property type="entry name" value="Ribosomal_bL25_CTC"/>
    <property type="match status" value="1"/>
</dbReference>
<dbReference type="Proteomes" id="UP000627781">
    <property type="component" value="Unassembled WGS sequence"/>
</dbReference>
<dbReference type="InterPro" id="IPR029751">
    <property type="entry name" value="Ribosomal_L25_dom"/>
</dbReference>
<sequence length="189" mass="20962">MTNLAFEVIERESNEKSNLLRKNGQVPCIIYGGSLEKAIPIKIKKIELIKLISSNTSSSLIPLKINGKTKTCVIKEVQKDVYGKVIHADFQAVRKNEVIRLKIPVTFLGEENLETKRLVLETFSPEIEVQGVASSMPETLEFDVSNMNFEDKVLASNITLPKGISLITDSEILLAIAASSNNNSEEEDE</sequence>
<name>A0ABR8PRV0_9CLOT</name>
<dbReference type="InterPro" id="IPR001021">
    <property type="entry name" value="Ribosomal_bL25_long"/>
</dbReference>
<dbReference type="InterPro" id="IPR020057">
    <property type="entry name" value="Ribosomal_bL25_b-dom"/>
</dbReference>
<comment type="function">
    <text evidence="5">This is one of the proteins that binds to the 5S RNA in the ribosome where it forms part of the central protuberance.</text>
</comment>
<dbReference type="Gene3D" id="2.40.240.10">
    <property type="entry name" value="Ribosomal Protein L25, Chain P"/>
    <property type="match status" value="1"/>
</dbReference>
<gene>
    <name evidence="5" type="primary">rplY</name>
    <name evidence="5" type="synonym">ctc</name>
    <name evidence="8" type="ORF">H9661_06000</name>
</gene>
<reference evidence="8 9" key="1">
    <citation type="submission" date="2020-08" db="EMBL/GenBank/DDBJ databases">
        <title>A Genomic Blueprint of the Chicken Gut Microbiome.</title>
        <authorList>
            <person name="Gilroy R."/>
            <person name="Ravi A."/>
            <person name="Getino M."/>
            <person name="Pursley I."/>
            <person name="Horton D.L."/>
            <person name="Alikhan N.-F."/>
            <person name="Baker D."/>
            <person name="Gharbi K."/>
            <person name="Hall N."/>
            <person name="Watson M."/>
            <person name="Adriaenssens E.M."/>
            <person name="Foster-Nyarko E."/>
            <person name="Jarju S."/>
            <person name="Secka A."/>
            <person name="Antonio M."/>
            <person name="Oren A."/>
            <person name="Chaudhuri R."/>
            <person name="La Ragione R.M."/>
            <person name="Hildebrand F."/>
            <person name="Pallen M.J."/>
        </authorList>
    </citation>
    <scope>NUCLEOTIDE SEQUENCE [LARGE SCALE GENOMIC DNA]</scope>
    <source>
        <strain evidence="8 9">Sa3CVN1</strain>
    </source>
</reference>
<dbReference type="RefSeq" id="WP_185966836.1">
    <property type="nucleotide sequence ID" value="NZ_JACSRA010000007.1"/>
</dbReference>
<dbReference type="EMBL" id="JACSRA010000007">
    <property type="protein sequence ID" value="MBD7910905.1"/>
    <property type="molecule type" value="Genomic_DNA"/>
</dbReference>
<dbReference type="InterPro" id="IPR011035">
    <property type="entry name" value="Ribosomal_bL25/Gln-tRNA_synth"/>
</dbReference>
<keyword evidence="9" id="KW-1185">Reference proteome</keyword>
<keyword evidence="4 5" id="KW-0687">Ribonucleoprotein</keyword>
<evidence type="ECO:0000256" key="5">
    <source>
        <dbReference type="HAMAP-Rule" id="MF_01334"/>
    </source>
</evidence>
<evidence type="ECO:0000256" key="2">
    <source>
        <dbReference type="ARBA" id="ARBA00022884"/>
    </source>
</evidence>
<protein>
    <recommendedName>
        <fullName evidence="5">Large ribosomal subunit protein bL25</fullName>
    </recommendedName>
    <alternativeName>
        <fullName evidence="5">General stress protein CTC</fullName>
    </alternativeName>
</protein>
<dbReference type="PANTHER" id="PTHR33284">
    <property type="entry name" value="RIBOSOMAL PROTEIN L25/GLN-TRNA SYNTHETASE, ANTI-CODON-BINDING DOMAIN-CONTAINING PROTEIN"/>
    <property type="match status" value="1"/>
</dbReference>